<accession>A0ABX0VCQ6</accession>
<sequence>MSRTALPFHAKDISALARSLRYQLAEREAMPGHVELLNMLARSIGHRNFQQLRAQARAAQRLNTLPAEPEPVDFRRVARLARCYDATGCLQRWPGKQSERIIALWVLWSRLPAKEDLSEPEVNMRLQAMHSFGDHALLRRELCDFGLMGRTRDCRTYWRVEQRMPAEAVATLQHLKLRSERAAKA</sequence>
<evidence type="ECO:0000313" key="2">
    <source>
        <dbReference type="EMBL" id="NIX77627.1"/>
    </source>
</evidence>
<dbReference type="RefSeq" id="WP_167673522.1">
    <property type="nucleotide sequence ID" value="NZ_JAATJS010000004.1"/>
</dbReference>
<dbReference type="Proteomes" id="UP000707352">
    <property type="component" value="Unassembled WGS sequence"/>
</dbReference>
<keyword evidence="3" id="KW-1185">Reference proteome</keyword>
<proteinExistence type="predicted"/>
<name>A0ABX0VCQ6_9HYPH</name>
<dbReference type="EMBL" id="JAATJS010000004">
    <property type="protein sequence ID" value="NIX77627.1"/>
    <property type="molecule type" value="Genomic_DNA"/>
</dbReference>
<feature type="domain" description="DUF2087" evidence="1">
    <location>
        <begin position="90"/>
        <end position="159"/>
    </location>
</feature>
<organism evidence="2 3">
    <name type="scientific">Microvirga terricola</name>
    <dbReference type="NCBI Taxonomy" id="2719797"/>
    <lineage>
        <taxon>Bacteria</taxon>
        <taxon>Pseudomonadati</taxon>
        <taxon>Pseudomonadota</taxon>
        <taxon>Alphaproteobacteria</taxon>
        <taxon>Hyphomicrobiales</taxon>
        <taxon>Methylobacteriaceae</taxon>
        <taxon>Microvirga</taxon>
    </lineage>
</organism>
<dbReference type="InterPro" id="IPR018656">
    <property type="entry name" value="DUF2087"/>
</dbReference>
<evidence type="ECO:0000259" key="1">
    <source>
        <dbReference type="Pfam" id="PF09860"/>
    </source>
</evidence>
<evidence type="ECO:0000313" key="3">
    <source>
        <dbReference type="Proteomes" id="UP000707352"/>
    </source>
</evidence>
<gene>
    <name evidence="2" type="ORF">HB375_13570</name>
</gene>
<comment type="caution">
    <text evidence="2">The sequence shown here is derived from an EMBL/GenBank/DDBJ whole genome shotgun (WGS) entry which is preliminary data.</text>
</comment>
<protein>
    <submittedName>
        <fullName evidence="2">DUF2087 domain-containing protein</fullName>
    </submittedName>
</protein>
<dbReference type="Pfam" id="PF09860">
    <property type="entry name" value="DUF2087"/>
    <property type="match status" value="1"/>
</dbReference>
<reference evidence="2 3" key="1">
    <citation type="submission" date="2020-03" db="EMBL/GenBank/DDBJ databases">
        <title>The genome sequence of Microvirga sp. c23x22.</title>
        <authorList>
            <person name="Zhang X."/>
        </authorList>
    </citation>
    <scope>NUCLEOTIDE SEQUENCE [LARGE SCALE GENOMIC DNA]</scope>
    <source>
        <strain evidence="3">c23x22</strain>
    </source>
</reference>